<name>A0AAE6Y9C5_STRAT</name>
<proteinExistence type="predicted"/>
<gene>
    <name evidence="1" type="ORF">HCX60_18545</name>
</gene>
<sequence>MPIPPSRRVGLTDCLSVDTRTQSPTSIKVEVKSRREAVVVISVLLFLDIDGTLIPFGGPGPHPVYGTSPHPLLPRLDPALGPRLRALGAELVWATTWLDDANDLLSPWLGLPALPVVRWPDVDDDEGDEGADEPHGVGLHWKTRSLVEWAAGRPFVWVDDEISGADRAWVADRHPGPALLYRVDHRLGLVDADLAALGEWIGRQGEAQCPGDPVA</sequence>
<protein>
    <recommendedName>
        <fullName evidence="3">Secreted protein</fullName>
    </recommendedName>
</protein>
<evidence type="ECO:0000313" key="1">
    <source>
        <dbReference type="EMBL" id="QIT45301.1"/>
    </source>
</evidence>
<evidence type="ECO:0000313" key="2">
    <source>
        <dbReference type="Proteomes" id="UP000502504"/>
    </source>
</evidence>
<organism evidence="1 2">
    <name type="scientific">Streptomyces antibioticus</name>
    <dbReference type="NCBI Taxonomy" id="1890"/>
    <lineage>
        <taxon>Bacteria</taxon>
        <taxon>Bacillati</taxon>
        <taxon>Actinomycetota</taxon>
        <taxon>Actinomycetes</taxon>
        <taxon>Kitasatosporales</taxon>
        <taxon>Streptomycetaceae</taxon>
        <taxon>Streptomyces</taxon>
    </lineage>
</organism>
<accession>A0AAE6Y9C5</accession>
<dbReference type="Proteomes" id="UP000502504">
    <property type="component" value="Chromosome"/>
</dbReference>
<dbReference type="AlphaFoldDB" id="A0AAE6Y9C5"/>
<dbReference type="Pfam" id="PF18143">
    <property type="entry name" value="HAD_SAK_2"/>
    <property type="match status" value="1"/>
</dbReference>
<dbReference type="EMBL" id="CP050692">
    <property type="protein sequence ID" value="QIT45301.1"/>
    <property type="molecule type" value="Genomic_DNA"/>
</dbReference>
<reference evidence="1 2" key="1">
    <citation type="submission" date="2020-03" db="EMBL/GenBank/DDBJ databases">
        <title>Is there a link between lipid content and antibiotic production in Streptomyces?</title>
        <authorList>
            <person name="David M."/>
            <person name="Lejeune C."/>
            <person name="Abreu S."/>
            <person name="Thibessard A."/>
            <person name="Leblond P."/>
            <person name="Chaminade P."/>
            <person name="Virolle M.-J."/>
        </authorList>
    </citation>
    <scope>NUCLEOTIDE SEQUENCE [LARGE SCALE GENOMIC DNA]</scope>
    <source>
        <strain evidence="1 2">DSM 41481</strain>
    </source>
</reference>
<evidence type="ECO:0008006" key="3">
    <source>
        <dbReference type="Google" id="ProtNLM"/>
    </source>
</evidence>